<feature type="domain" description="HTH cro/C1-type" evidence="1">
    <location>
        <begin position="16"/>
        <end position="71"/>
    </location>
</feature>
<dbReference type="CDD" id="cd00093">
    <property type="entry name" value="HTH_XRE"/>
    <property type="match status" value="1"/>
</dbReference>
<dbReference type="GO" id="GO:0003677">
    <property type="term" value="F:DNA binding"/>
    <property type="evidence" value="ECO:0007669"/>
    <property type="project" value="InterPro"/>
</dbReference>
<gene>
    <name evidence="2" type="ORF">DSL64_03760</name>
</gene>
<dbReference type="Proteomes" id="UP000256373">
    <property type="component" value="Unassembled WGS sequence"/>
</dbReference>
<dbReference type="SUPFAM" id="SSF47413">
    <property type="entry name" value="lambda repressor-like DNA-binding domains"/>
    <property type="match status" value="1"/>
</dbReference>
<dbReference type="InterPro" id="IPR010982">
    <property type="entry name" value="Lambda_DNA-bd_dom_sf"/>
</dbReference>
<dbReference type="OrthoDB" id="708502at2"/>
<dbReference type="Gene3D" id="1.10.260.40">
    <property type="entry name" value="lambda repressor-like DNA-binding domains"/>
    <property type="match status" value="1"/>
</dbReference>
<dbReference type="SMART" id="SM00530">
    <property type="entry name" value="HTH_XRE"/>
    <property type="match status" value="1"/>
</dbReference>
<dbReference type="RefSeq" id="WP_115829318.1">
    <property type="nucleotide sequence ID" value="NZ_QNUL01000002.1"/>
</dbReference>
<comment type="caution">
    <text evidence="2">The sequence shown here is derived from an EMBL/GenBank/DDBJ whole genome shotgun (WGS) entry which is preliminary data.</text>
</comment>
<accession>A0A3D8YGP4</accession>
<name>A0A3D8YGP4_9BACT</name>
<evidence type="ECO:0000259" key="1">
    <source>
        <dbReference type="SMART" id="SM00530"/>
    </source>
</evidence>
<keyword evidence="3" id="KW-1185">Reference proteome</keyword>
<dbReference type="InterPro" id="IPR001387">
    <property type="entry name" value="Cro/C1-type_HTH"/>
</dbReference>
<evidence type="ECO:0000313" key="2">
    <source>
        <dbReference type="EMBL" id="REA63569.1"/>
    </source>
</evidence>
<sequence>MQRSDKLLYSAQIADRIRLIMEILGLELSGFSEFTQISESHLYAILNGKRKLTRNIAEKIGEKLDFDGWKIQQLDHKIPMSIRRATELSRFYIENKDVLEFFVNTKDERKASHFIEFGLIKAKVFDEPKYIWEIRQICSEAKRNYKSKDLSQLLLYLTEKGKLKKEKRPLKRRDGTFTENRLVYVFFKPDFKA</sequence>
<evidence type="ECO:0000313" key="3">
    <source>
        <dbReference type="Proteomes" id="UP000256373"/>
    </source>
</evidence>
<organism evidence="2 3">
    <name type="scientific">Dyadobacter luteus</name>
    <dbReference type="NCBI Taxonomy" id="2259619"/>
    <lineage>
        <taxon>Bacteria</taxon>
        <taxon>Pseudomonadati</taxon>
        <taxon>Bacteroidota</taxon>
        <taxon>Cytophagia</taxon>
        <taxon>Cytophagales</taxon>
        <taxon>Spirosomataceae</taxon>
        <taxon>Dyadobacter</taxon>
    </lineage>
</organism>
<dbReference type="EMBL" id="QNUL01000002">
    <property type="protein sequence ID" value="REA63569.1"/>
    <property type="molecule type" value="Genomic_DNA"/>
</dbReference>
<protein>
    <recommendedName>
        <fullName evidence="1">HTH cro/C1-type domain-containing protein</fullName>
    </recommendedName>
</protein>
<reference evidence="2 3" key="1">
    <citation type="submission" date="2018-07" db="EMBL/GenBank/DDBJ databases">
        <title>Dyadobacter roseus sp. nov., isolated from rose rhizosphere soil.</title>
        <authorList>
            <person name="Chen L."/>
        </authorList>
    </citation>
    <scope>NUCLEOTIDE SEQUENCE [LARGE SCALE GENOMIC DNA]</scope>
    <source>
        <strain evidence="2 3">RS19</strain>
    </source>
</reference>
<proteinExistence type="predicted"/>
<dbReference type="AlphaFoldDB" id="A0A3D8YGP4"/>